<comment type="similarity">
    <text evidence="1">Belongs to the serpin family.</text>
</comment>
<sequence>MFVALVMTWYVTDGKTRKEIAETLSLPKGVNDSDLLDAVQLSLNDLQTNGRVNISSANRMYLFGNFAYSKRLSDDLQKSLHIGVSQFNKTVPPEKARMKVNNWVADKTGGVLTDLLPPGIIDQDTRLALITASYFTGSWKEKFERSQTKDADFFLLKGGTNKVSMMFREDSFSICAMDRLDAKVLKLPFADDRWNLYIILPKGKSDLPKLLQRYAKNVGLSGIISCDFREKSIGLYLPRLVLGAATHVNATKIIQSLGIIDMFAKKANFSSLTGSPNVTASGVIHQSAMKVGEQGGAAPASHAHVKFSEPQPDIPVFRVDHPFMLMVVYNGTIPVFVGHYVGPESNSN</sequence>
<feature type="domain" description="Serpin" evidence="2">
    <location>
        <begin position="1"/>
        <end position="343"/>
    </location>
</feature>
<evidence type="ECO:0000256" key="1">
    <source>
        <dbReference type="RuleBase" id="RU000411"/>
    </source>
</evidence>
<evidence type="ECO:0000313" key="4">
    <source>
        <dbReference type="Proteomes" id="UP000699462"/>
    </source>
</evidence>
<gene>
    <name evidence="3" type="ORF">P879_09233</name>
</gene>
<name>A0A8T0DED7_9TREM</name>
<dbReference type="InterPro" id="IPR023796">
    <property type="entry name" value="Serpin_dom"/>
</dbReference>
<dbReference type="Proteomes" id="UP000699462">
    <property type="component" value="Unassembled WGS sequence"/>
</dbReference>
<evidence type="ECO:0000313" key="3">
    <source>
        <dbReference type="EMBL" id="KAF8565127.1"/>
    </source>
</evidence>
<dbReference type="PROSITE" id="PS00284">
    <property type="entry name" value="SERPIN"/>
    <property type="match status" value="1"/>
</dbReference>
<dbReference type="GO" id="GO:0005615">
    <property type="term" value="C:extracellular space"/>
    <property type="evidence" value="ECO:0007669"/>
    <property type="project" value="InterPro"/>
</dbReference>
<dbReference type="InterPro" id="IPR023795">
    <property type="entry name" value="Serpin_CS"/>
</dbReference>
<keyword evidence="4" id="KW-1185">Reference proteome</keyword>
<dbReference type="InterPro" id="IPR042178">
    <property type="entry name" value="Serpin_sf_1"/>
</dbReference>
<dbReference type="PANTHER" id="PTHR11461">
    <property type="entry name" value="SERINE PROTEASE INHIBITOR, SERPIN"/>
    <property type="match status" value="1"/>
</dbReference>
<dbReference type="AlphaFoldDB" id="A0A8T0DED7"/>
<dbReference type="OrthoDB" id="1063785at2759"/>
<dbReference type="SMART" id="SM00093">
    <property type="entry name" value="SERPIN"/>
    <property type="match status" value="1"/>
</dbReference>
<dbReference type="SUPFAM" id="SSF56574">
    <property type="entry name" value="Serpins"/>
    <property type="match status" value="1"/>
</dbReference>
<dbReference type="EMBL" id="JTDF01007279">
    <property type="protein sequence ID" value="KAF8565127.1"/>
    <property type="molecule type" value="Genomic_DNA"/>
</dbReference>
<protein>
    <recommendedName>
        <fullName evidence="2">Serpin domain-containing protein</fullName>
    </recommendedName>
</protein>
<dbReference type="GO" id="GO:0004867">
    <property type="term" value="F:serine-type endopeptidase inhibitor activity"/>
    <property type="evidence" value="ECO:0007669"/>
    <property type="project" value="InterPro"/>
</dbReference>
<comment type="caution">
    <text evidence="3">The sequence shown here is derived from an EMBL/GenBank/DDBJ whole genome shotgun (WGS) entry which is preliminary data.</text>
</comment>
<proteinExistence type="inferred from homology"/>
<dbReference type="InterPro" id="IPR000215">
    <property type="entry name" value="Serpin_fam"/>
</dbReference>
<dbReference type="PANTHER" id="PTHR11461:SF372">
    <property type="entry name" value="ACCESSORY GLAND PROTEIN ACP76A-RELATED"/>
    <property type="match status" value="1"/>
</dbReference>
<dbReference type="InterPro" id="IPR042185">
    <property type="entry name" value="Serpin_sf_2"/>
</dbReference>
<dbReference type="InterPro" id="IPR036186">
    <property type="entry name" value="Serpin_sf"/>
</dbReference>
<reference evidence="3 4" key="1">
    <citation type="submission" date="2019-07" db="EMBL/GenBank/DDBJ databases">
        <title>Annotation for the trematode Paragonimus westermani.</title>
        <authorList>
            <person name="Choi Y.-J."/>
        </authorList>
    </citation>
    <scope>NUCLEOTIDE SEQUENCE [LARGE SCALE GENOMIC DNA]</scope>
    <source>
        <strain evidence="3">180907_Pwestermani</strain>
    </source>
</reference>
<evidence type="ECO:0000259" key="2">
    <source>
        <dbReference type="SMART" id="SM00093"/>
    </source>
</evidence>
<dbReference type="Gene3D" id="3.30.497.10">
    <property type="entry name" value="Antithrombin, subunit I, domain 2"/>
    <property type="match status" value="1"/>
</dbReference>
<dbReference type="Pfam" id="PF00079">
    <property type="entry name" value="Serpin"/>
    <property type="match status" value="1"/>
</dbReference>
<accession>A0A8T0DED7</accession>
<dbReference type="Gene3D" id="2.30.39.10">
    <property type="entry name" value="Alpha-1-antitrypsin, domain 1"/>
    <property type="match status" value="1"/>
</dbReference>
<organism evidence="3 4">
    <name type="scientific">Paragonimus westermani</name>
    <dbReference type="NCBI Taxonomy" id="34504"/>
    <lineage>
        <taxon>Eukaryota</taxon>
        <taxon>Metazoa</taxon>
        <taxon>Spiralia</taxon>
        <taxon>Lophotrochozoa</taxon>
        <taxon>Platyhelminthes</taxon>
        <taxon>Trematoda</taxon>
        <taxon>Digenea</taxon>
        <taxon>Plagiorchiida</taxon>
        <taxon>Troglotremata</taxon>
        <taxon>Troglotrematidae</taxon>
        <taxon>Paragonimus</taxon>
    </lineage>
</organism>